<dbReference type="GO" id="GO:0004252">
    <property type="term" value="F:serine-type endopeptidase activity"/>
    <property type="evidence" value="ECO:0007669"/>
    <property type="project" value="InterPro"/>
</dbReference>
<reference evidence="7" key="1">
    <citation type="journal article" date="2014" name="Int. J. Syst. Evol. Microbiol.">
        <title>Complete genome sequence of Corynebacterium casei LMG S-19264T (=DSM 44701T), isolated from a smear-ripened cheese.</title>
        <authorList>
            <consortium name="US DOE Joint Genome Institute (JGI-PGF)"/>
            <person name="Walter F."/>
            <person name="Albersmeier A."/>
            <person name="Kalinowski J."/>
            <person name="Ruckert C."/>
        </authorList>
    </citation>
    <scope>NUCLEOTIDE SEQUENCE</scope>
    <source>
        <strain evidence="7">CGMCC 1.15880</strain>
    </source>
</reference>
<feature type="transmembrane region" description="Helical" evidence="5">
    <location>
        <begin position="113"/>
        <end position="134"/>
    </location>
</feature>
<feature type="transmembrane region" description="Helical" evidence="5">
    <location>
        <begin position="79"/>
        <end position="101"/>
    </location>
</feature>
<proteinExistence type="predicted"/>
<feature type="transmembrane region" description="Helical" evidence="5">
    <location>
        <begin position="17"/>
        <end position="35"/>
    </location>
</feature>
<accession>A0A916VQ26</accession>
<feature type="transmembrane region" description="Helical" evidence="5">
    <location>
        <begin position="200"/>
        <end position="224"/>
    </location>
</feature>
<sequence length="236" mass="25402">MYDAEGNSAPINPLPPVVILLVVLIAAVEAIFQLGEAGIIGGATGPAWRIMIADQFGFSNAAVYLMWDTGQYPPELLVRFVSYMFVHANFVAALFSVVFILALGKFVGERVHWLVLLAIFFGSGILAALAQAIVMGPTMAMLGAGAASYGLIGALSWILFTEQRAVGQNGLRAFRLIAALGVLLAVFSILFGGHDWFERVAGFFVGFGICALLRPVAGAGLTYWRDRMRRGRNMDI</sequence>
<dbReference type="InterPro" id="IPR022764">
    <property type="entry name" value="Peptidase_S54_rhomboid_dom"/>
</dbReference>
<organism evidence="7 8">
    <name type="scientific">Neptunicoccus cionae</name>
    <dbReference type="NCBI Taxonomy" id="2035344"/>
    <lineage>
        <taxon>Bacteria</taxon>
        <taxon>Pseudomonadati</taxon>
        <taxon>Pseudomonadota</taxon>
        <taxon>Alphaproteobacteria</taxon>
        <taxon>Rhodobacterales</taxon>
        <taxon>Paracoccaceae</taxon>
        <taxon>Neptunicoccus</taxon>
    </lineage>
</organism>
<feature type="domain" description="Peptidase S54 rhomboid" evidence="6">
    <location>
        <begin position="77"/>
        <end position="214"/>
    </location>
</feature>
<name>A0A916VQ26_9RHOB</name>
<evidence type="ECO:0000256" key="2">
    <source>
        <dbReference type="ARBA" id="ARBA00022692"/>
    </source>
</evidence>
<comment type="subcellular location">
    <subcellularLocation>
        <location evidence="1">Membrane</location>
        <topology evidence="1">Multi-pass membrane protein</topology>
    </subcellularLocation>
</comment>
<keyword evidence="4 5" id="KW-0472">Membrane</keyword>
<keyword evidence="8" id="KW-1185">Reference proteome</keyword>
<dbReference type="Proteomes" id="UP000628017">
    <property type="component" value="Unassembled WGS sequence"/>
</dbReference>
<comment type="caution">
    <text evidence="7">The sequence shown here is derived from an EMBL/GenBank/DDBJ whole genome shotgun (WGS) entry which is preliminary data.</text>
</comment>
<gene>
    <name evidence="7" type="ORF">GCM10011498_15400</name>
</gene>
<keyword evidence="3 5" id="KW-1133">Transmembrane helix</keyword>
<feature type="transmembrane region" description="Helical" evidence="5">
    <location>
        <begin position="47"/>
        <end position="67"/>
    </location>
</feature>
<reference evidence="7" key="2">
    <citation type="submission" date="2020-09" db="EMBL/GenBank/DDBJ databases">
        <authorList>
            <person name="Sun Q."/>
            <person name="Zhou Y."/>
        </authorList>
    </citation>
    <scope>NUCLEOTIDE SEQUENCE</scope>
    <source>
        <strain evidence="7">CGMCC 1.15880</strain>
    </source>
</reference>
<dbReference type="GO" id="GO:0016020">
    <property type="term" value="C:membrane"/>
    <property type="evidence" value="ECO:0007669"/>
    <property type="project" value="UniProtKB-SubCell"/>
</dbReference>
<feature type="transmembrane region" description="Helical" evidence="5">
    <location>
        <begin position="140"/>
        <end position="161"/>
    </location>
</feature>
<feature type="transmembrane region" description="Helical" evidence="5">
    <location>
        <begin position="173"/>
        <end position="194"/>
    </location>
</feature>
<dbReference type="Gene3D" id="1.20.1540.10">
    <property type="entry name" value="Rhomboid-like"/>
    <property type="match status" value="1"/>
</dbReference>
<evidence type="ECO:0000313" key="8">
    <source>
        <dbReference type="Proteomes" id="UP000628017"/>
    </source>
</evidence>
<evidence type="ECO:0000256" key="5">
    <source>
        <dbReference type="SAM" id="Phobius"/>
    </source>
</evidence>
<dbReference type="EMBL" id="BMKA01000002">
    <property type="protein sequence ID" value="GGA15939.1"/>
    <property type="molecule type" value="Genomic_DNA"/>
</dbReference>
<dbReference type="AlphaFoldDB" id="A0A916VQ26"/>
<evidence type="ECO:0000259" key="6">
    <source>
        <dbReference type="Pfam" id="PF01694"/>
    </source>
</evidence>
<dbReference type="Pfam" id="PF01694">
    <property type="entry name" value="Rhomboid"/>
    <property type="match status" value="1"/>
</dbReference>
<dbReference type="SUPFAM" id="SSF144091">
    <property type="entry name" value="Rhomboid-like"/>
    <property type="match status" value="1"/>
</dbReference>
<evidence type="ECO:0000256" key="1">
    <source>
        <dbReference type="ARBA" id="ARBA00004141"/>
    </source>
</evidence>
<dbReference type="RefSeq" id="WP_188672955.1">
    <property type="nucleotide sequence ID" value="NZ_BMKA01000002.1"/>
</dbReference>
<keyword evidence="2 5" id="KW-0812">Transmembrane</keyword>
<protein>
    <submittedName>
        <fullName evidence="7">Peptidase S54</fullName>
    </submittedName>
</protein>
<evidence type="ECO:0000256" key="4">
    <source>
        <dbReference type="ARBA" id="ARBA00023136"/>
    </source>
</evidence>
<evidence type="ECO:0000313" key="7">
    <source>
        <dbReference type="EMBL" id="GGA15939.1"/>
    </source>
</evidence>
<dbReference type="InterPro" id="IPR035952">
    <property type="entry name" value="Rhomboid-like_sf"/>
</dbReference>
<evidence type="ECO:0000256" key="3">
    <source>
        <dbReference type="ARBA" id="ARBA00022989"/>
    </source>
</evidence>